<accession>A0A0X8NXF6</accession>
<dbReference type="AlphaFoldDB" id="A0A0X8NXF6"/>
<evidence type="ECO:0000313" key="1">
    <source>
        <dbReference type="EMBL" id="AMG36117.1"/>
    </source>
</evidence>
<dbReference type="Proteomes" id="UP000060602">
    <property type="component" value="Chromosome"/>
</dbReference>
<dbReference type="EMBL" id="CP014060">
    <property type="protein sequence ID" value="AMG36117.1"/>
    <property type="molecule type" value="Genomic_DNA"/>
</dbReference>
<organism evidence="1 2">
    <name type="scientific">Alcaligenes xylosoxydans xylosoxydans</name>
    <name type="common">Achromobacter xylosoxidans</name>
    <dbReference type="NCBI Taxonomy" id="85698"/>
    <lineage>
        <taxon>Bacteria</taxon>
        <taxon>Pseudomonadati</taxon>
        <taxon>Pseudomonadota</taxon>
        <taxon>Betaproteobacteria</taxon>
        <taxon>Burkholderiales</taxon>
        <taxon>Alcaligenaceae</taxon>
        <taxon>Achromobacter</taxon>
    </lineage>
</organism>
<sequence length="150" mass="16294">MAVKAIDKGLEAHARLAKAINGRGVEFGIQRDAGRDPKTGIELIDIAIWNELGTEHIPARPAIRDFAEKNGEVLGMAMERMAGAVQDGSLTVEQALDQLGTFAEKHQKAHIQHSKEWAKPNAKSTVAKKGSDVPLIDHGLLVNAVRYQKV</sequence>
<protein>
    <submittedName>
        <fullName evidence="1">Uncharacterized protein</fullName>
    </submittedName>
</protein>
<reference evidence="2" key="1">
    <citation type="submission" date="2015-12" db="EMBL/GenBank/DDBJ databases">
        <title>FDA dAtabase for Regulatory Grade micrObial Sequences (FDA-ARGOS): Supporting development and validation of Infectious Disease Dx tests.</title>
        <authorList>
            <person name="Case J."/>
            <person name="Tallon L."/>
            <person name="Sadzewicz L."/>
            <person name="Sengamalay N."/>
            <person name="Ott S."/>
            <person name="Godinez A."/>
            <person name="Nagaraj S."/>
            <person name="Nadendla S."/>
            <person name="Sichtig H."/>
        </authorList>
    </citation>
    <scope>NUCLEOTIDE SEQUENCE [LARGE SCALE GENOMIC DNA]</scope>
    <source>
        <strain evidence="2">FDAARGOS_147</strain>
    </source>
</reference>
<dbReference type="RefSeq" id="WP_061071832.1">
    <property type="nucleotide sequence ID" value="NZ_CP014060.2"/>
</dbReference>
<proteinExistence type="predicted"/>
<evidence type="ECO:0000313" key="2">
    <source>
        <dbReference type="Proteomes" id="UP000060602"/>
    </source>
</evidence>
<name>A0A0X8NXF6_ALCXX</name>
<gene>
    <name evidence="1" type="ORF">AL504_08800</name>
</gene>